<accession>A0A485LME2</accession>
<dbReference type="OrthoDB" id="6493944at2759"/>
<dbReference type="EMBL" id="CAADRA010007001">
    <property type="protein sequence ID" value="VFT98123.1"/>
    <property type="molecule type" value="Genomic_DNA"/>
</dbReference>
<dbReference type="GO" id="GO:0016036">
    <property type="term" value="P:cellular response to phosphate starvation"/>
    <property type="evidence" value="ECO:0007669"/>
    <property type="project" value="InterPro"/>
</dbReference>
<dbReference type="AlphaFoldDB" id="A0A485LME2"/>
<dbReference type="PROSITE" id="PS51382">
    <property type="entry name" value="SPX"/>
    <property type="match status" value="1"/>
</dbReference>
<feature type="compositionally biased region" description="Acidic residues" evidence="1">
    <location>
        <begin position="323"/>
        <end position="335"/>
    </location>
</feature>
<reference evidence="3" key="2">
    <citation type="submission" date="2019-06" db="EMBL/GenBank/DDBJ databases">
        <title>Genomics analysis of Aphanomyces spp. identifies a new class of oomycete effector associated with host adaptation.</title>
        <authorList>
            <person name="Gaulin E."/>
        </authorList>
    </citation>
    <scope>NUCLEOTIDE SEQUENCE</scope>
    <source>
        <strain evidence="3">CBS 578.67</strain>
    </source>
</reference>
<evidence type="ECO:0000313" key="4">
    <source>
        <dbReference type="EMBL" id="VFT98123.1"/>
    </source>
</evidence>
<dbReference type="PANTHER" id="PTHR45978">
    <property type="entry name" value="SPX DOMAIN-CONTAINING PROTEIN 3"/>
    <property type="match status" value="1"/>
</dbReference>
<evidence type="ECO:0000313" key="5">
    <source>
        <dbReference type="Proteomes" id="UP000332933"/>
    </source>
</evidence>
<feature type="compositionally biased region" description="Pro residues" evidence="1">
    <location>
        <begin position="361"/>
        <end position="370"/>
    </location>
</feature>
<evidence type="ECO:0000313" key="3">
    <source>
        <dbReference type="EMBL" id="KAF0686789.1"/>
    </source>
</evidence>
<feature type="compositionally biased region" description="Basic and acidic residues" evidence="1">
    <location>
        <begin position="341"/>
        <end position="354"/>
    </location>
</feature>
<proteinExistence type="predicted"/>
<dbReference type="Pfam" id="PF03105">
    <property type="entry name" value="SPX"/>
    <property type="match status" value="2"/>
</dbReference>
<gene>
    <name evidence="4" type="primary">Aste57867_21452</name>
    <name evidence="3" type="ORF">As57867_021383</name>
    <name evidence="4" type="ORF">ASTE57867_21452</name>
</gene>
<feature type="region of interest" description="Disordered" evidence="1">
    <location>
        <begin position="312"/>
        <end position="385"/>
    </location>
</feature>
<evidence type="ECO:0000256" key="1">
    <source>
        <dbReference type="SAM" id="MobiDB-lite"/>
    </source>
</evidence>
<dbReference type="PANTHER" id="PTHR45978:SF7">
    <property type="entry name" value="SPX DOMAIN-CONTAINING PROTEIN 4"/>
    <property type="match status" value="1"/>
</dbReference>
<dbReference type="InterPro" id="IPR004331">
    <property type="entry name" value="SPX_dom"/>
</dbReference>
<dbReference type="InterPro" id="IPR031142">
    <property type="entry name" value="SPX_prot"/>
</dbReference>
<dbReference type="Proteomes" id="UP000332933">
    <property type="component" value="Unassembled WGS sequence"/>
</dbReference>
<sequence>MKFGKVLQQSIELSSNEWEKSWVNYKQLKRIIKDCAQVSKHDKLKKEKLAASKLQNGDNDTIRTDTRHASRMKHDGFSHLGQSPDELNFFRTLRAEMAKIAELFVKEQARYSTCVTDAEAQFDQLKVRSSPLAHPRHRPAQTDADPTQAKKTKVMGTCVALFKEMLLLENFALINYCGISKALKKHDKWTGYNTRSKFVDSVLNKQSFATYSLLLSMINRVEQIFMKATGSTIAQHDTTADVKLNRAVEVQCGYSMLQLSAEETKAAESSASATATSAAASSSLVLKRQVSLRDLSAMREESFRFKRTEENLSPINSSHSNSDDDAAYDGGCEEDPSPRTNDTRPTKRQRDESPPTRAAAAPPPSMPSPPSHAGSKKMSVSTLLN</sequence>
<protein>
    <submittedName>
        <fullName evidence="4">Aste57867_21452 protein</fullName>
    </submittedName>
</protein>
<evidence type="ECO:0000259" key="2">
    <source>
        <dbReference type="PROSITE" id="PS51382"/>
    </source>
</evidence>
<name>A0A485LME2_9STRA</name>
<feature type="domain" description="SPX" evidence="2">
    <location>
        <begin position="1"/>
        <end position="200"/>
    </location>
</feature>
<dbReference type="EMBL" id="VJMH01006975">
    <property type="protein sequence ID" value="KAF0686789.1"/>
    <property type="molecule type" value="Genomic_DNA"/>
</dbReference>
<reference evidence="4 5" key="1">
    <citation type="submission" date="2019-03" db="EMBL/GenBank/DDBJ databases">
        <authorList>
            <person name="Gaulin E."/>
            <person name="Dumas B."/>
        </authorList>
    </citation>
    <scope>NUCLEOTIDE SEQUENCE [LARGE SCALE GENOMIC DNA]</scope>
    <source>
        <strain evidence="4">CBS 568.67</strain>
    </source>
</reference>
<dbReference type="CDD" id="cd14447">
    <property type="entry name" value="SPX"/>
    <property type="match status" value="1"/>
</dbReference>
<organism evidence="4 5">
    <name type="scientific">Aphanomyces stellatus</name>
    <dbReference type="NCBI Taxonomy" id="120398"/>
    <lineage>
        <taxon>Eukaryota</taxon>
        <taxon>Sar</taxon>
        <taxon>Stramenopiles</taxon>
        <taxon>Oomycota</taxon>
        <taxon>Saprolegniomycetes</taxon>
        <taxon>Saprolegniales</taxon>
        <taxon>Verrucalvaceae</taxon>
        <taxon>Aphanomyces</taxon>
    </lineage>
</organism>
<keyword evidence="5" id="KW-1185">Reference proteome</keyword>